<sequence>MQSKAKTKRKDSSALQRSASIDSFAEIVWSDCSPRPSIDIRGAVAPFSKRPSASSLFSTCSSTSQGAQLNINYVIGAGNELIHGSGGNVNAIGGSNSRRESLLSPSATRRNKLTRIIN</sequence>
<proteinExistence type="predicted"/>
<dbReference type="STRING" id="37546.A0A1B0FB64"/>
<dbReference type="VEuPathDB" id="VectorBase:GMOY000768"/>
<dbReference type="EnsemblMetazoa" id="GMOY000768-RA">
    <property type="protein sequence ID" value="GMOY000768-PA"/>
    <property type="gene ID" value="GMOY000768"/>
</dbReference>
<dbReference type="Proteomes" id="UP000092444">
    <property type="component" value="Unassembled WGS sequence"/>
</dbReference>
<organism evidence="1 2">
    <name type="scientific">Glossina morsitans morsitans</name>
    <name type="common">Savannah tsetse fly</name>
    <dbReference type="NCBI Taxonomy" id="37546"/>
    <lineage>
        <taxon>Eukaryota</taxon>
        <taxon>Metazoa</taxon>
        <taxon>Ecdysozoa</taxon>
        <taxon>Arthropoda</taxon>
        <taxon>Hexapoda</taxon>
        <taxon>Insecta</taxon>
        <taxon>Pterygota</taxon>
        <taxon>Neoptera</taxon>
        <taxon>Endopterygota</taxon>
        <taxon>Diptera</taxon>
        <taxon>Brachycera</taxon>
        <taxon>Muscomorpha</taxon>
        <taxon>Hippoboscoidea</taxon>
        <taxon>Glossinidae</taxon>
        <taxon>Glossina</taxon>
    </lineage>
</organism>
<name>A0A1B0FB64_GLOMM</name>
<accession>A0A1B0FB64</accession>
<reference evidence="1" key="1">
    <citation type="submission" date="2020-05" db="UniProtKB">
        <authorList>
            <consortium name="EnsemblMetazoa"/>
        </authorList>
    </citation>
    <scope>IDENTIFICATION</scope>
    <source>
        <strain evidence="1">Yale</strain>
    </source>
</reference>
<evidence type="ECO:0000313" key="2">
    <source>
        <dbReference type="Proteomes" id="UP000092444"/>
    </source>
</evidence>
<protein>
    <submittedName>
        <fullName evidence="1">Uncharacterized protein</fullName>
    </submittedName>
</protein>
<dbReference type="AlphaFoldDB" id="A0A1B0FB64"/>
<dbReference type="EMBL" id="CCAG010002488">
    <property type="status" value="NOT_ANNOTATED_CDS"/>
    <property type="molecule type" value="Genomic_DNA"/>
</dbReference>
<evidence type="ECO:0000313" key="1">
    <source>
        <dbReference type="EnsemblMetazoa" id="GMOY000768-PA"/>
    </source>
</evidence>
<keyword evidence="2" id="KW-1185">Reference proteome</keyword>